<dbReference type="EC" id="6.1.1.1" evidence="1"/>
<keyword evidence="4" id="KW-0067">ATP-binding</keyword>
<evidence type="ECO:0000256" key="6">
    <source>
        <dbReference type="ARBA" id="ARBA00023146"/>
    </source>
</evidence>
<dbReference type="PANTHER" id="PTHR46264:SF4">
    <property type="entry name" value="TYROSINE--TRNA LIGASE, CYTOPLASMIC"/>
    <property type="match status" value="1"/>
</dbReference>
<evidence type="ECO:0000313" key="10">
    <source>
        <dbReference type="Proteomes" id="UP000228762"/>
    </source>
</evidence>
<dbReference type="InterPro" id="IPR002305">
    <property type="entry name" value="aa-tRNA-synth_Ic"/>
</dbReference>
<comment type="catalytic activity">
    <reaction evidence="8">
        <text>tRNA(Tyr) + L-tyrosine + ATP = L-tyrosyl-tRNA(Tyr) + AMP + diphosphate + H(+)</text>
        <dbReference type="Rhea" id="RHEA:10220"/>
        <dbReference type="Rhea" id="RHEA-COMP:9706"/>
        <dbReference type="Rhea" id="RHEA-COMP:9707"/>
        <dbReference type="ChEBI" id="CHEBI:15378"/>
        <dbReference type="ChEBI" id="CHEBI:30616"/>
        <dbReference type="ChEBI" id="CHEBI:33019"/>
        <dbReference type="ChEBI" id="CHEBI:58315"/>
        <dbReference type="ChEBI" id="CHEBI:78442"/>
        <dbReference type="ChEBI" id="CHEBI:78536"/>
        <dbReference type="ChEBI" id="CHEBI:456215"/>
        <dbReference type="EC" id="6.1.1.1"/>
    </reaction>
</comment>
<dbReference type="GO" id="GO:0005524">
    <property type="term" value="F:ATP binding"/>
    <property type="evidence" value="ECO:0007669"/>
    <property type="project" value="UniProtKB-KW"/>
</dbReference>
<dbReference type="AlphaFoldDB" id="A0A2M7EJG4"/>
<keyword evidence="2 9" id="KW-0436">Ligase</keyword>
<evidence type="ECO:0000313" key="9">
    <source>
        <dbReference type="EMBL" id="PIV70708.1"/>
    </source>
</evidence>
<dbReference type="Gene3D" id="1.10.240.10">
    <property type="entry name" value="Tyrosyl-Transfer RNA Synthetase"/>
    <property type="match status" value="1"/>
</dbReference>
<evidence type="ECO:0000256" key="1">
    <source>
        <dbReference type="ARBA" id="ARBA00013160"/>
    </source>
</evidence>
<dbReference type="Proteomes" id="UP000228762">
    <property type="component" value="Unassembled WGS sequence"/>
</dbReference>
<evidence type="ECO:0000256" key="8">
    <source>
        <dbReference type="ARBA" id="ARBA00048248"/>
    </source>
</evidence>
<organism evidence="9 10">
    <name type="scientific">Candidatus Roizmanbacteria bacterium CG17_big_fil_post_rev_8_21_14_2_50_39_7</name>
    <dbReference type="NCBI Taxonomy" id="1974858"/>
    <lineage>
        <taxon>Bacteria</taxon>
        <taxon>Candidatus Roizmaniibacteriota</taxon>
    </lineage>
</organism>
<sequence length="47" mass="5496">HKMSKSNPDSAIFMTDTTEDIKRKINKAYCLEGDIKENPILEYCKYI</sequence>
<keyword evidence="6" id="KW-0030">Aminoacyl-tRNA synthetase</keyword>
<evidence type="ECO:0000256" key="3">
    <source>
        <dbReference type="ARBA" id="ARBA00022741"/>
    </source>
</evidence>
<dbReference type="EMBL" id="PFEV01000177">
    <property type="protein sequence ID" value="PIV70708.1"/>
    <property type="molecule type" value="Genomic_DNA"/>
</dbReference>
<evidence type="ECO:0000256" key="7">
    <source>
        <dbReference type="ARBA" id="ARBA00033323"/>
    </source>
</evidence>
<evidence type="ECO:0000256" key="4">
    <source>
        <dbReference type="ARBA" id="ARBA00022840"/>
    </source>
</evidence>
<evidence type="ECO:0000256" key="5">
    <source>
        <dbReference type="ARBA" id="ARBA00022917"/>
    </source>
</evidence>
<accession>A0A2M7EJG4</accession>
<comment type="caution">
    <text evidence="9">The sequence shown here is derived from an EMBL/GenBank/DDBJ whole genome shotgun (WGS) entry which is preliminary data.</text>
</comment>
<dbReference type="GO" id="GO:0006437">
    <property type="term" value="P:tyrosyl-tRNA aminoacylation"/>
    <property type="evidence" value="ECO:0007669"/>
    <property type="project" value="TreeGrafter"/>
</dbReference>
<dbReference type="SUPFAM" id="SSF52374">
    <property type="entry name" value="Nucleotidylyl transferase"/>
    <property type="match status" value="1"/>
</dbReference>
<dbReference type="Pfam" id="PF00579">
    <property type="entry name" value="tRNA-synt_1b"/>
    <property type="match status" value="1"/>
</dbReference>
<dbReference type="InterPro" id="IPR050489">
    <property type="entry name" value="Tyr-tRNA_synthase"/>
</dbReference>
<protein>
    <recommendedName>
        <fullName evidence="1">tyrosine--tRNA ligase</fullName>
        <ecNumber evidence="1">6.1.1.1</ecNumber>
    </recommendedName>
    <alternativeName>
        <fullName evidence="7">Tyrosyl-tRNA synthetase</fullName>
    </alternativeName>
</protein>
<keyword evidence="5" id="KW-0648">Protein biosynthesis</keyword>
<name>A0A2M7EJG4_9BACT</name>
<keyword evidence="3" id="KW-0547">Nucleotide-binding</keyword>
<feature type="non-terminal residue" evidence="9">
    <location>
        <position position="1"/>
    </location>
</feature>
<dbReference type="GO" id="GO:0004831">
    <property type="term" value="F:tyrosine-tRNA ligase activity"/>
    <property type="evidence" value="ECO:0007669"/>
    <property type="project" value="UniProtKB-EC"/>
</dbReference>
<dbReference type="PANTHER" id="PTHR46264">
    <property type="entry name" value="TYROSINE-TRNA LIGASE"/>
    <property type="match status" value="1"/>
</dbReference>
<feature type="non-terminal residue" evidence="9">
    <location>
        <position position="47"/>
    </location>
</feature>
<proteinExistence type="predicted"/>
<dbReference type="GO" id="GO:0005737">
    <property type="term" value="C:cytoplasm"/>
    <property type="evidence" value="ECO:0007669"/>
    <property type="project" value="TreeGrafter"/>
</dbReference>
<evidence type="ECO:0000256" key="2">
    <source>
        <dbReference type="ARBA" id="ARBA00022598"/>
    </source>
</evidence>
<reference evidence="10" key="1">
    <citation type="submission" date="2017-09" db="EMBL/GenBank/DDBJ databases">
        <title>Depth-based differentiation of microbial function through sediment-hosted aquifers and enrichment of novel symbionts in the deep terrestrial subsurface.</title>
        <authorList>
            <person name="Probst A.J."/>
            <person name="Ladd B."/>
            <person name="Jarett J.K."/>
            <person name="Geller-Mcgrath D.E."/>
            <person name="Sieber C.M.K."/>
            <person name="Emerson J.B."/>
            <person name="Anantharaman K."/>
            <person name="Thomas B.C."/>
            <person name="Malmstrom R."/>
            <person name="Stieglmeier M."/>
            <person name="Klingl A."/>
            <person name="Woyke T."/>
            <person name="Ryan C.M."/>
            <person name="Banfield J.F."/>
        </authorList>
    </citation>
    <scope>NUCLEOTIDE SEQUENCE [LARGE SCALE GENOMIC DNA]</scope>
</reference>
<gene>
    <name evidence="9" type="ORF">COW57_03800</name>
</gene>